<accession>A0A2H4PRH0</accession>
<keyword evidence="5" id="KW-1185">Reference proteome</keyword>
<dbReference type="Pfam" id="PF25670">
    <property type="entry name" value="Phage_tail_C_2"/>
    <property type="match status" value="1"/>
</dbReference>
<dbReference type="GeneID" id="40097241"/>
<keyword evidence="1" id="KW-0175">Coiled coil</keyword>
<reference evidence="5" key="1">
    <citation type="submission" date="2017-10" db="EMBL/GenBank/DDBJ databases">
        <title>Isolation and characterization of a group of new proteus bacteriophages.</title>
        <authorList>
            <person name="Kozlova Y.N."/>
            <person name="Morozova V.V."/>
            <person name="Babkin I.V."/>
            <person name="Tikunova N.V."/>
            <person name="Bokovaya O.V."/>
            <person name="Shedko E.D."/>
        </authorList>
    </citation>
    <scope>NUCLEOTIDE SEQUENCE [LARGE SCALE GENOMIC DNA]</scope>
</reference>
<dbReference type="EMBL" id="MG030347">
    <property type="protein sequence ID" value="ATW69904.1"/>
    <property type="molecule type" value="Genomic_DNA"/>
</dbReference>
<evidence type="ECO:0000259" key="3">
    <source>
        <dbReference type="Pfam" id="PF25670"/>
    </source>
</evidence>
<dbReference type="Proteomes" id="UP000241842">
    <property type="component" value="Segment"/>
</dbReference>
<proteinExistence type="predicted"/>
<organism evidence="4 5">
    <name type="scientific">Proteus phage PM135</name>
    <dbReference type="NCBI Taxonomy" id="2048008"/>
    <lineage>
        <taxon>Viruses</taxon>
        <taxon>Duplodnaviria</taxon>
        <taxon>Heunggongvirae</taxon>
        <taxon>Uroviricota</taxon>
        <taxon>Caudoviricetes</taxon>
        <taxon>Demerecviridae</taxon>
        <taxon>Novosibvirus</taxon>
        <taxon>Novosibvirus PM135</taxon>
    </lineage>
</organism>
<dbReference type="CDD" id="cd19958">
    <property type="entry name" value="pyocin_knob"/>
    <property type="match status" value="1"/>
</dbReference>
<sequence length="861" mass="92284">MSAKYTRITVTPDIGEALQVGAKAPFVVNLSQSISGVTIEELTKVSSEVKKDALSASNSAKAAKVSETNAKGSADIAKSQADLAKEQVVLATEQVEEAKNQVGLAKEQVVLATEQVVEAKNQVDLAKEQVGLATEQVVEAKNQVGLATEQVSKAKDQVGLAKDQVVLATEQAGIATDRALEATNQANLAKVSSDEATTQAALATTKADEAKASAESSSTSAMESKNSATESDNSAKLAEQNSQEAKVSADAAKVSETNAKGSADSAEASLNELKSHTYDKGTINSKLGDKVNKSGDVMTGALTTTTKVITKSANSENSVGFVSNNSGVSFIEYQKGSDYYTHKIPEKSGTLLLAGDFGLGSNVVYDGSTPSSQSPKDANDITSTGFYGGGGSSASNYFNNYYPILSMTRTGGDGTGYITQIQGSDGKLGFRHRVQNNWTDWYHPVILNHKGLQKLDGSIVAQNHRIGANPISVTRDGNDYLNLYPPKVGDGKDLGFFQYNLGNVWNGVLKIPRVPAGGTRELVVKEENNILVHGSQHWAGLRLYKASGEYAMLETNSSNNEILSLAYRDSTGSNVSVLRFPRQDGQVMVQGDYGFAGNGISEGLDESRLTSKVFNSKHSQIFRSSSNPGKFGTIYSPTLFLTTGDTWATIATSYLTGNVTVASSNRNKSNPINFNNLWGTSNTTTDSNGFIKKASPVITIIADGAFTTNDESEGATVTRVAQGEYLIEGVLGFNSDAGWGGADGGIEIPLDVNKQPLIWVDYKVMEDGSILIKTYHRTHPSAPKFARNDIAGYSDGDPIDIPNGRFISVRVQMPEQSIYNVRMRELEESSTLYEKYHKPIEEAWENKPEYINDAMDKFLNI</sequence>
<name>A0A2H4PRH0_9CAUD</name>
<evidence type="ECO:0000313" key="5">
    <source>
        <dbReference type="Proteomes" id="UP000241842"/>
    </source>
</evidence>
<evidence type="ECO:0000313" key="4">
    <source>
        <dbReference type="EMBL" id="ATW69904.1"/>
    </source>
</evidence>
<feature type="compositionally biased region" description="Polar residues" evidence="2">
    <location>
        <begin position="229"/>
        <end position="245"/>
    </location>
</feature>
<dbReference type="RefSeq" id="YP_009620588.1">
    <property type="nucleotide sequence ID" value="NC_042090.1"/>
</dbReference>
<evidence type="ECO:0000256" key="1">
    <source>
        <dbReference type="SAM" id="Coils"/>
    </source>
</evidence>
<evidence type="ECO:0000256" key="2">
    <source>
        <dbReference type="SAM" id="MobiDB-lite"/>
    </source>
</evidence>
<protein>
    <submittedName>
        <fullName evidence="4">Tail fiber protein</fullName>
    </submittedName>
</protein>
<dbReference type="KEGG" id="vg:40097241"/>
<feature type="coiled-coil region" evidence="1">
    <location>
        <begin position="81"/>
        <end position="157"/>
    </location>
</feature>
<feature type="region of interest" description="Disordered" evidence="2">
    <location>
        <begin position="204"/>
        <end position="268"/>
    </location>
</feature>
<feature type="compositionally biased region" description="Low complexity" evidence="2">
    <location>
        <begin position="213"/>
        <end position="228"/>
    </location>
</feature>
<feature type="domain" description="Phage tail protein C-terminal" evidence="3">
    <location>
        <begin position="682"/>
        <end position="815"/>
    </location>
</feature>
<dbReference type="OrthoDB" id="5830at10239"/>
<dbReference type="InterPro" id="IPR058008">
    <property type="entry name" value="Gp26_C"/>
</dbReference>